<evidence type="ECO:0000313" key="2">
    <source>
        <dbReference type="EMBL" id="AKE98821.1"/>
    </source>
</evidence>
<geneLocation type="plastid" evidence="2"/>
<name>A0A0F6VXG0_BANFU</name>
<keyword evidence="1" id="KW-0812">Transmembrane</keyword>
<dbReference type="EMBL" id="KP714733">
    <property type="protein sequence ID" value="AKE98821.1"/>
    <property type="molecule type" value="Genomic_DNA"/>
</dbReference>
<reference evidence="2" key="1">
    <citation type="submission" date="2015-01" db="EMBL/GenBank/DDBJ databases">
        <title>The complete plastid genome of Bangia fuscopurpurea (Dillwyn) Lyngbye revealed ancestral gene repertoire and highly conserved synteny among genera of Bangiales (Rhodophyta).</title>
        <authorList>
            <person name="Cao M."/>
            <person name="Bi G."/>
            <person name="Mao Y."/>
            <person name="Kong F."/>
        </authorList>
    </citation>
    <scope>NUCLEOTIDE SEQUENCE</scope>
</reference>
<evidence type="ECO:0000256" key="1">
    <source>
        <dbReference type="SAM" id="Phobius"/>
    </source>
</evidence>
<dbReference type="AlphaFoldDB" id="A0A0F6VXG0"/>
<keyword evidence="2" id="KW-0934">Plastid</keyword>
<proteinExistence type="predicted"/>
<gene>
    <name evidence="2" type="primary">orf450</name>
    <name evidence="2" type="ORF">BafuCp032</name>
</gene>
<dbReference type="Gene3D" id="3.40.1350.100">
    <property type="match status" value="1"/>
</dbReference>
<keyword evidence="1" id="KW-0472">Membrane</keyword>
<feature type="transmembrane region" description="Helical" evidence="1">
    <location>
        <begin position="51"/>
        <end position="69"/>
    </location>
</feature>
<keyword evidence="1" id="KW-1133">Transmembrane helix</keyword>
<protein>
    <submittedName>
        <fullName evidence="2">Uncharacterized protein</fullName>
    </submittedName>
</protein>
<accession>A0A0F6VXG0</accession>
<feature type="transmembrane region" description="Helical" evidence="1">
    <location>
        <begin position="6"/>
        <end position="31"/>
    </location>
</feature>
<organism evidence="2">
    <name type="scientific">Bangia fuscopurpurea</name>
    <name type="common">Red alga</name>
    <name type="synonym">Conferva fuscopurpurea</name>
    <dbReference type="NCBI Taxonomy" id="101920"/>
    <lineage>
        <taxon>Eukaryota</taxon>
        <taxon>Rhodophyta</taxon>
        <taxon>Bangiophyceae</taxon>
        <taxon>Bangiales</taxon>
        <taxon>Bangiaceae</taxon>
        <taxon>Bangia</taxon>
    </lineage>
</organism>
<sequence>MWKIFLRLITFSLLLSSQICIYMLIFISINLFSKFFFLKKRKIDATITTRFYTSIYFIVIVMDFAQFITQSPYNQTSNNFYCNIKLLSSFNSKYSKSSKVILLPSKEILAFSLPNFGFIPANVRNSFQEAIVISTVNDNNIFADATNNWIKKHKDKNHHSLFYKEIFKALLTKKIEVVAPPSLLHNTDSSGILTQSYMWNKGWKQPFSLLFPSNNNTTRVSDSSRKFLMDQLSASPVFVVKNGFNEIILGHPVSRIKKSVLHQPDFLGFNSTRHPQTNSPVSNGLFFFHSDDAAEFKNFVQSAAPLASAHMAIKVEPIGLHFAYKMNRKLVSDTQFRFVPDLKEVGDLIFKYTKDRNLIFHKNQYYGKDFFQGQPIYMIQPVTIKGKNGKLDVIKFTGISDTRDVLFTNREAAYNSWKNFIKDKPILKSINKPTLLVYNLESFLKDIELSGKDDLKKFVIITHKKAYVATKELMTLSDSNSLFKHIKLNIKPKLFFVKLWIRRLLSTLAYE</sequence>